<evidence type="ECO:0000256" key="2">
    <source>
        <dbReference type="ARBA" id="ARBA00004141"/>
    </source>
</evidence>
<keyword evidence="4" id="KW-0813">Transport</keyword>
<keyword evidence="11" id="KW-1185">Reference proteome</keyword>
<evidence type="ECO:0000256" key="3">
    <source>
        <dbReference type="ARBA" id="ARBA00007004"/>
    </source>
</evidence>
<feature type="transmembrane region" description="Helical" evidence="8">
    <location>
        <begin position="299"/>
        <end position="318"/>
    </location>
</feature>
<feature type="domain" description="Major facilitator superfamily (MFS) profile" evidence="9">
    <location>
        <begin position="1"/>
        <end position="479"/>
    </location>
</feature>
<dbReference type="InterPro" id="IPR005828">
    <property type="entry name" value="MFS_sugar_transport-like"/>
</dbReference>
<comment type="similarity">
    <text evidence="3">Belongs to the major facilitator superfamily. Sugar transporter (TC 2.A.1.1) family. Glucose transporter subfamily.</text>
</comment>
<evidence type="ECO:0000313" key="10">
    <source>
        <dbReference type="EMBL" id="VDI52131.1"/>
    </source>
</evidence>
<dbReference type="Pfam" id="PF00083">
    <property type="entry name" value="Sugar_tr"/>
    <property type="match status" value="2"/>
</dbReference>
<sequence length="860" mass="94897">MAEESQELLLSEYCLQHHDSKSSDSDESPFHYSPVHKETSPRTKLIVDHRKSRSPCGSLYVLAASVMASLGGILFGYDIGMIIDWFGRRFTIIVNAGIFTIGAVIAAGAPVFYVVKRRGLLVSLNELGITCGLLIAYLVNYACIDIENGWRYMFVISVIPAVIQGIGMIFLPPSPRFLMLHKQESKAEAVLLKLRGGCNVEKEIDNIRTAVYHEKNTHCCDIFSKSNNMRGRLFIGAGLVFFQQFTGQPNVLYYASTILQAVGFHTDSAATLATVGLGGVKVLMTVVALLCVDRWGRRKFLLVGATLMGISLLVLGLVTHYDSGESITNPCQDDMFCQSFNSSSVLLNSSLEIQTHVRLVTVISNLTANTTIYPIVPFKLHGDDAGRVMAFTALLTFVAAYGFSFGPISWLVLSEIFPSAIRGRAIALTTTLNWGTNLVISAVFLDMINGFGVSGTFFFFSSVCIVSVIFIFTTLPETKGKSLEQISEEMNKSRGVGLEMVNSRGDGLGMVNSRGVGLEMVNSRGDGLGMVTMVGTGAYLTLFFVFLNVLVSTIQYCPSISGGSVPWWILYQQKDKPFIHYYVDSTNNENITVHFPEKSDSVLSRVILSIINTESAEYMVYFSDFINAKNIADIKQIPMRSQWMHGLFATDNSWESGTWLLSNNLLFPPTKDSNLVSPESRQWISSTIGDSGIDLFYVCISADSNKDVQSIFGKILAGNPFVFNQRINENAFMKAYLQDVRPLNSSFSLHASANLFMNCMYATLNETQEHCLFKYSVETGTEITVFTRPRGMIKRSRSFCYNGQSQHLYEFGVLEQTSFDNSGKTSNSMFVLSDDTDSPASGITCFGQDISASTETVAIM</sequence>
<comment type="catalytic activity">
    <reaction evidence="1">
        <text>D-glucose(out) = D-glucose(in)</text>
        <dbReference type="Rhea" id="RHEA:60376"/>
        <dbReference type="ChEBI" id="CHEBI:4167"/>
    </reaction>
</comment>
<dbReference type="PANTHER" id="PTHR48023:SF4">
    <property type="entry name" value="D-XYLOSE-PROTON SYMPORTER-LIKE 2"/>
    <property type="match status" value="1"/>
</dbReference>
<dbReference type="GO" id="GO:1904659">
    <property type="term" value="P:D-glucose transmembrane transport"/>
    <property type="evidence" value="ECO:0007669"/>
    <property type="project" value="TreeGrafter"/>
</dbReference>
<comment type="caution">
    <text evidence="10">The sequence shown here is derived from an EMBL/GenBank/DDBJ whole genome shotgun (WGS) entry which is preliminary data.</text>
</comment>
<evidence type="ECO:0000256" key="4">
    <source>
        <dbReference type="ARBA" id="ARBA00022448"/>
    </source>
</evidence>
<protein>
    <submittedName>
        <fullName evidence="10">MFS transporter, SP family, solute carrier family 2 (Facilitated glucose transporter), member 12</fullName>
    </submittedName>
</protein>
<dbReference type="EMBL" id="UYJE01007139">
    <property type="protein sequence ID" value="VDI52131.1"/>
    <property type="molecule type" value="Genomic_DNA"/>
</dbReference>
<feature type="transmembrane region" description="Helical" evidence="8">
    <location>
        <begin position="59"/>
        <end position="80"/>
    </location>
</feature>
<gene>
    <name evidence="10" type="ORF">MGAL_10B087311</name>
</gene>
<dbReference type="PROSITE" id="PS00216">
    <property type="entry name" value="SUGAR_TRANSPORT_1"/>
    <property type="match status" value="2"/>
</dbReference>
<feature type="transmembrane region" description="Helical" evidence="8">
    <location>
        <begin position="92"/>
        <end position="115"/>
    </location>
</feature>
<evidence type="ECO:0000313" key="11">
    <source>
        <dbReference type="Proteomes" id="UP000596742"/>
    </source>
</evidence>
<dbReference type="InterPro" id="IPR020846">
    <property type="entry name" value="MFS_dom"/>
</dbReference>
<evidence type="ECO:0000256" key="6">
    <source>
        <dbReference type="ARBA" id="ARBA00022989"/>
    </source>
</evidence>
<dbReference type="Gene3D" id="1.20.1250.20">
    <property type="entry name" value="MFS general substrate transporter like domains"/>
    <property type="match status" value="2"/>
</dbReference>
<comment type="subcellular location">
    <subcellularLocation>
        <location evidence="2">Membrane</location>
        <topology evidence="2">Multi-pass membrane protein</topology>
    </subcellularLocation>
</comment>
<dbReference type="AlphaFoldDB" id="A0A8B6FMW0"/>
<dbReference type="SUPFAM" id="SSF103473">
    <property type="entry name" value="MFS general substrate transporter"/>
    <property type="match status" value="1"/>
</dbReference>
<dbReference type="OrthoDB" id="4142200at2759"/>
<keyword evidence="6 8" id="KW-1133">Transmembrane helix</keyword>
<feature type="transmembrane region" description="Helical" evidence="8">
    <location>
        <begin position="127"/>
        <end position="144"/>
    </location>
</feature>
<reference evidence="10" key="1">
    <citation type="submission" date="2018-11" db="EMBL/GenBank/DDBJ databases">
        <authorList>
            <person name="Alioto T."/>
            <person name="Alioto T."/>
        </authorList>
    </citation>
    <scope>NUCLEOTIDE SEQUENCE</scope>
</reference>
<dbReference type="InterPro" id="IPR050820">
    <property type="entry name" value="MFS_Sugar_Transporter"/>
</dbReference>
<dbReference type="GO" id="GO:0016020">
    <property type="term" value="C:membrane"/>
    <property type="evidence" value="ECO:0007669"/>
    <property type="project" value="UniProtKB-SubCell"/>
</dbReference>
<keyword evidence="7 8" id="KW-0472">Membrane</keyword>
<feature type="transmembrane region" description="Helical" evidence="8">
    <location>
        <begin position="425"/>
        <end position="445"/>
    </location>
</feature>
<evidence type="ECO:0000256" key="1">
    <source>
        <dbReference type="ARBA" id="ARBA00000618"/>
    </source>
</evidence>
<dbReference type="PANTHER" id="PTHR48023">
    <property type="entry name" value="D-XYLOSE-PROTON SYMPORTER-LIKE 2"/>
    <property type="match status" value="1"/>
</dbReference>
<dbReference type="GO" id="GO:0022857">
    <property type="term" value="F:transmembrane transporter activity"/>
    <property type="evidence" value="ECO:0007669"/>
    <property type="project" value="InterPro"/>
</dbReference>
<dbReference type="PRINTS" id="PR00171">
    <property type="entry name" value="SUGRTRNSPORT"/>
</dbReference>
<evidence type="ECO:0000256" key="7">
    <source>
        <dbReference type="ARBA" id="ARBA00023136"/>
    </source>
</evidence>
<keyword evidence="10" id="KW-0762">Sugar transport</keyword>
<dbReference type="Proteomes" id="UP000596742">
    <property type="component" value="Unassembled WGS sequence"/>
</dbReference>
<organism evidence="10 11">
    <name type="scientific">Mytilus galloprovincialis</name>
    <name type="common">Mediterranean mussel</name>
    <dbReference type="NCBI Taxonomy" id="29158"/>
    <lineage>
        <taxon>Eukaryota</taxon>
        <taxon>Metazoa</taxon>
        <taxon>Spiralia</taxon>
        <taxon>Lophotrochozoa</taxon>
        <taxon>Mollusca</taxon>
        <taxon>Bivalvia</taxon>
        <taxon>Autobranchia</taxon>
        <taxon>Pteriomorphia</taxon>
        <taxon>Mytilida</taxon>
        <taxon>Mytiloidea</taxon>
        <taxon>Mytilidae</taxon>
        <taxon>Mytilinae</taxon>
        <taxon>Mytilus</taxon>
    </lineage>
</organism>
<dbReference type="InterPro" id="IPR003663">
    <property type="entry name" value="Sugar/inositol_transpt"/>
</dbReference>
<proteinExistence type="inferred from homology"/>
<evidence type="ECO:0000256" key="5">
    <source>
        <dbReference type="ARBA" id="ARBA00022692"/>
    </source>
</evidence>
<evidence type="ECO:0000256" key="8">
    <source>
        <dbReference type="SAM" id="Phobius"/>
    </source>
</evidence>
<keyword evidence="5 8" id="KW-0812">Transmembrane</keyword>
<name>A0A8B6FMW0_MYTGA</name>
<feature type="transmembrane region" description="Helical" evidence="8">
    <location>
        <begin position="457"/>
        <end position="475"/>
    </location>
</feature>
<dbReference type="PROSITE" id="PS50850">
    <property type="entry name" value="MFS"/>
    <property type="match status" value="1"/>
</dbReference>
<dbReference type="InterPro" id="IPR005829">
    <property type="entry name" value="Sugar_transporter_CS"/>
</dbReference>
<feature type="transmembrane region" description="Helical" evidence="8">
    <location>
        <begin position="268"/>
        <end position="292"/>
    </location>
</feature>
<feature type="transmembrane region" description="Helical" evidence="8">
    <location>
        <begin position="150"/>
        <end position="171"/>
    </location>
</feature>
<feature type="transmembrane region" description="Helical" evidence="8">
    <location>
        <begin position="233"/>
        <end position="256"/>
    </location>
</feature>
<feature type="transmembrane region" description="Helical" evidence="8">
    <location>
        <begin position="528"/>
        <end position="551"/>
    </location>
</feature>
<evidence type="ECO:0000259" key="9">
    <source>
        <dbReference type="PROSITE" id="PS50850"/>
    </source>
</evidence>
<dbReference type="InterPro" id="IPR036259">
    <property type="entry name" value="MFS_trans_sf"/>
</dbReference>
<feature type="non-terminal residue" evidence="10">
    <location>
        <position position="860"/>
    </location>
</feature>
<feature type="transmembrane region" description="Helical" evidence="8">
    <location>
        <begin position="388"/>
        <end position="413"/>
    </location>
</feature>
<accession>A0A8B6FMW0</accession>